<dbReference type="PANTHER" id="PTHR35007:SF2">
    <property type="entry name" value="PILUS ASSEMBLE PROTEIN"/>
    <property type="match status" value="1"/>
</dbReference>
<evidence type="ECO:0000256" key="4">
    <source>
        <dbReference type="ARBA" id="ARBA00022989"/>
    </source>
</evidence>
<evidence type="ECO:0000256" key="3">
    <source>
        <dbReference type="ARBA" id="ARBA00022692"/>
    </source>
</evidence>
<feature type="domain" description="Type II secretion system protein GspF" evidence="8">
    <location>
        <begin position="175"/>
        <end position="299"/>
    </location>
</feature>
<evidence type="ECO:0000256" key="1">
    <source>
        <dbReference type="ARBA" id="ARBA00004651"/>
    </source>
</evidence>
<comment type="subcellular location">
    <subcellularLocation>
        <location evidence="1">Cell membrane</location>
        <topology evidence="1">Multi-pass membrane protein</topology>
    </subcellularLocation>
</comment>
<dbReference type="RefSeq" id="WP_158576855.1">
    <property type="nucleotide sequence ID" value="NZ_JACOOZ010000004.1"/>
</dbReference>
<dbReference type="Pfam" id="PF00482">
    <property type="entry name" value="T2SSF"/>
    <property type="match status" value="1"/>
</dbReference>
<dbReference type="EMBL" id="JACOOZ010000004">
    <property type="protein sequence ID" value="MBC5667638.1"/>
    <property type="molecule type" value="Genomic_DNA"/>
</dbReference>
<accession>A0ABR7F215</accession>
<proteinExistence type="predicted"/>
<keyword evidence="4 7" id="KW-1133">Transmembrane helix</keyword>
<gene>
    <name evidence="9" type="ORF">H8S00_06545</name>
</gene>
<evidence type="ECO:0000256" key="2">
    <source>
        <dbReference type="ARBA" id="ARBA00022475"/>
    </source>
</evidence>
<evidence type="ECO:0000256" key="5">
    <source>
        <dbReference type="ARBA" id="ARBA00023136"/>
    </source>
</evidence>
<feature type="transmembrane region" description="Helical" evidence="7">
    <location>
        <begin position="136"/>
        <end position="155"/>
    </location>
</feature>
<organism evidence="9 10">
    <name type="scientific">Eubacterium segne</name>
    <dbReference type="NCBI Taxonomy" id="2763045"/>
    <lineage>
        <taxon>Bacteria</taxon>
        <taxon>Bacillati</taxon>
        <taxon>Bacillota</taxon>
        <taxon>Clostridia</taxon>
        <taxon>Eubacteriales</taxon>
        <taxon>Eubacteriaceae</taxon>
        <taxon>Eubacterium</taxon>
    </lineage>
</organism>
<keyword evidence="10" id="KW-1185">Reference proteome</keyword>
<dbReference type="InterPro" id="IPR018076">
    <property type="entry name" value="T2SS_GspF_dom"/>
</dbReference>
<feature type="transmembrane region" description="Helical" evidence="7">
    <location>
        <begin position="108"/>
        <end position="130"/>
    </location>
</feature>
<evidence type="ECO:0000259" key="8">
    <source>
        <dbReference type="Pfam" id="PF00482"/>
    </source>
</evidence>
<evidence type="ECO:0000313" key="9">
    <source>
        <dbReference type="EMBL" id="MBC5667638.1"/>
    </source>
</evidence>
<comment type="caution">
    <text evidence="9">The sequence shown here is derived from an EMBL/GenBank/DDBJ whole genome shotgun (WGS) entry which is preliminary data.</text>
</comment>
<keyword evidence="5 7" id="KW-0472">Membrane</keyword>
<feature type="transmembrane region" description="Helical" evidence="7">
    <location>
        <begin position="6"/>
        <end position="31"/>
    </location>
</feature>
<keyword evidence="2" id="KW-1003">Cell membrane</keyword>
<evidence type="ECO:0000313" key="10">
    <source>
        <dbReference type="Proteomes" id="UP000597877"/>
    </source>
</evidence>
<feature type="transmembrane region" description="Helical" evidence="7">
    <location>
        <begin position="283"/>
        <end position="304"/>
    </location>
</feature>
<sequence length="311" mass="34970">MDILALLISFLVAVAIFGLFLGLFSGVGAGVDRQNERIRDIRNEKEKSIADDVKKEKVKVSEAIKRKKEENRKKVAKRNRQKEKENKHSTVDDMLAIVQWDITSEQFLVIKLVCALVGVILSMIICMRLHVGVNKFVLAMIFCGLVGMLIPGEMLKGKSKKYQESIRLDLPDVMDLLVVSVEAGLGFDAALMRLYERNKTVVMEQLIQATRDIQRGVSKREAYLDLAQRCKVKELTTFLTAMIQADQLGTSIQTVLRSQAEVLRNERKRTAARKAKEAPVKMLIPMVLFVFPVIFIVLLGPAALNIMDILG</sequence>
<reference evidence="9 10" key="1">
    <citation type="submission" date="2020-08" db="EMBL/GenBank/DDBJ databases">
        <title>Genome public.</title>
        <authorList>
            <person name="Liu C."/>
            <person name="Sun Q."/>
        </authorList>
    </citation>
    <scope>NUCLEOTIDE SEQUENCE [LARGE SCALE GENOMIC DNA]</scope>
    <source>
        <strain evidence="9 10">BX4</strain>
    </source>
</reference>
<keyword evidence="6" id="KW-0175">Coiled coil</keyword>
<evidence type="ECO:0000256" key="7">
    <source>
        <dbReference type="SAM" id="Phobius"/>
    </source>
</evidence>
<keyword evidence="3 7" id="KW-0812">Transmembrane</keyword>
<feature type="coiled-coil region" evidence="6">
    <location>
        <begin position="31"/>
        <end position="87"/>
    </location>
</feature>
<protein>
    <submittedName>
        <fullName evidence="9">Type II secretion system F family protein</fullName>
    </submittedName>
</protein>
<evidence type="ECO:0000256" key="6">
    <source>
        <dbReference type="SAM" id="Coils"/>
    </source>
</evidence>
<dbReference type="PANTHER" id="PTHR35007">
    <property type="entry name" value="INTEGRAL MEMBRANE PROTEIN-RELATED"/>
    <property type="match status" value="1"/>
</dbReference>
<name>A0ABR7F215_9FIRM</name>
<dbReference type="Proteomes" id="UP000597877">
    <property type="component" value="Unassembled WGS sequence"/>
</dbReference>